<dbReference type="AlphaFoldDB" id="A0A444WEV4"/>
<protein>
    <submittedName>
        <fullName evidence="1">Uncharacterized protein</fullName>
    </submittedName>
</protein>
<dbReference type="OrthoDB" id="1430532at2"/>
<dbReference type="EMBL" id="JUIW01000003">
    <property type="protein sequence ID" value="RYJ44383.1"/>
    <property type="molecule type" value="Genomic_DNA"/>
</dbReference>
<dbReference type="RefSeq" id="WP_129750148.1">
    <property type="nucleotide sequence ID" value="NZ_JUIW01000003.1"/>
</dbReference>
<evidence type="ECO:0000313" key="1">
    <source>
        <dbReference type="EMBL" id="RYJ44383.1"/>
    </source>
</evidence>
<evidence type="ECO:0000313" key="2">
    <source>
        <dbReference type="Proteomes" id="UP000289775"/>
    </source>
</evidence>
<dbReference type="Proteomes" id="UP000289775">
    <property type="component" value="Unassembled WGS sequence"/>
</dbReference>
<dbReference type="Pfam" id="PF21857">
    <property type="entry name" value="DUF6913"/>
    <property type="match status" value="1"/>
</dbReference>
<gene>
    <name evidence="1" type="ORF">NU09_0993</name>
</gene>
<reference evidence="1 2" key="1">
    <citation type="submission" date="2014-12" db="EMBL/GenBank/DDBJ databases">
        <title>Genome sequence of Flavobacterium beibuense RSKm HC5.</title>
        <authorList>
            <person name="Kim J.F."/>
            <person name="Song J.Y."/>
            <person name="Kwak M.-J."/>
            <person name="Lee S.-W."/>
        </authorList>
    </citation>
    <scope>NUCLEOTIDE SEQUENCE [LARGE SCALE GENOMIC DNA]</scope>
    <source>
        <strain evidence="1 2">RSKm HC5</strain>
    </source>
</reference>
<comment type="caution">
    <text evidence="1">The sequence shown here is derived from an EMBL/GenBank/DDBJ whole genome shotgun (WGS) entry which is preliminary data.</text>
</comment>
<organism evidence="1 2">
    <name type="scientific">Flavobacterium beibuense</name>
    <dbReference type="NCBI Taxonomy" id="657326"/>
    <lineage>
        <taxon>Bacteria</taxon>
        <taxon>Pseudomonadati</taxon>
        <taxon>Bacteroidota</taxon>
        <taxon>Flavobacteriia</taxon>
        <taxon>Flavobacteriales</taxon>
        <taxon>Flavobacteriaceae</taxon>
        <taxon>Flavobacterium</taxon>
    </lineage>
</organism>
<accession>A0A444WEV4</accession>
<keyword evidence="2" id="KW-1185">Reference proteome</keyword>
<sequence>MFLKFIKGVGLKKNIKKCLAQYEPAGMPAKVVTVGLLMDEAWFTDRERVVNEITGYGIKEENISLLVCKKKVSAKEAAQLDYPVYTRKDISTGSKLKKEEIKTFVQTPFDMLISYYDTEKPLLMLATLESQAKFKVGFANVDKRLNDFTIAEGAERYKEYIAELFRYLKILNII</sequence>
<name>A0A444WEV4_9FLAO</name>
<proteinExistence type="predicted"/>
<dbReference type="InterPro" id="IPR054207">
    <property type="entry name" value="DUF6913"/>
</dbReference>